<dbReference type="Pfam" id="PF21078">
    <property type="entry name" value="GDH_HM3"/>
    <property type="match status" value="1"/>
</dbReference>
<dbReference type="Pfam" id="PF05088">
    <property type="entry name" value="Bac_GDH_CD"/>
    <property type="match status" value="1"/>
</dbReference>
<dbReference type="SUPFAM" id="SSF53223">
    <property type="entry name" value="Aminoacid dehydrogenase-like, N-terminal domain"/>
    <property type="match status" value="1"/>
</dbReference>
<dbReference type="PANTHER" id="PTHR43403:SF1">
    <property type="entry name" value="NAD-SPECIFIC GLUTAMATE DEHYDROGENASE"/>
    <property type="match status" value="1"/>
</dbReference>
<dbReference type="InterPro" id="IPR024727">
    <property type="entry name" value="NAD_Glu_DH_N_ACT1"/>
</dbReference>
<evidence type="ECO:0000259" key="5">
    <source>
        <dbReference type="Pfam" id="PF21076"/>
    </source>
</evidence>
<dbReference type="PANTHER" id="PTHR43403">
    <property type="entry name" value="NAD-SPECIFIC GLUTAMATE DEHYDROGENASE"/>
    <property type="match status" value="1"/>
</dbReference>
<evidence type="ECO:0000259" key="4">
    <source>
        <dbReference type="Pfam" id="PF21075"/>
    </source>
</evidence>
<comment type="caution">
    <text evidence="7">The sequence shown here is derived from an EMBL/GenBank/DDBJ whole genome shotgun (WGS) entry which is preliminary data.</text>
</comment>
<dbReference type="InterPro" id="IPR007780">
    <property type="entry name" value="NAD_Glu_DH_bac"/>
</dbReference>
<dbReference type="Pfam" id="PF21073">
    <property type="entry name" value="GDH_HM1"/>
    <property type="match status" value="1"/>
</dbReference>
<dbReference type="Pfam" id="PF21075">
    <property type="entry name" value="GDH_ACT1"/>
    <property type="match status" value="1"/>
</dbReference>
<dbReference type="InterPro" id="IPR049062">
    <property type="entry name" value="NAD_Glu_DH_ACT2"/>
</dbReference>
<dbReference type="InterPro" id="IPR049059">
    <property type="entry name" value="NAD_Glu_DH_HM1"/>
</dbReference>
<protein>
    <submittedName>
        <fullName evidence="7">NAD-glutamate dehydrogenase</fullName>
    </submittedName>
</protein>
<dbReference type="InterPro" id="IPR049056">
    <property type="entry name" value="NAD_Glu_DH_HM3"/>
</dbReference>
<dbReference type="Proteomes" id="UP001597216">
    <property type="component" value="Unassembled WGS sequence"/>
</dbReference>
<dbReference type="Pfam" id="PF21074">
    <property type="entry name" value="GDH_C"/>
    <property type="match status" value="1"/>
</dbReference>
<sequence>MSASLQAARKAVKAALAETGEAGADFAAQLVRDLVPDDLPELSPEDLAAGFADFWAFAAKRKPGRPAIRLVSLAQGLDRLEILQDDAPFLVDSVMGEIAEQGLSVRAMFHPVVEVARDKAGARLAQGASRRESMIQVVLDRVGADREAALIEGVRAVLADVRAAVDDFSSMLTLMGATIAELEALPLSGKAADQRDEDVDFLAWLKNEHFVYLGARTYEYPRLKDGSYAPEEPSYRPEDGLGVLRDPERTVLRRSSEPAVLSARLTRRLADPMVMVAKSDVRSRVHRRGFMDYVAVKRYGADGQPCGEVRFVGLFTSEAYDQPVGDVPLIRAKVARVMARIDALPQSHNEKRLKNILENHPRDELFQTTEDELKDLALGVLHLYDRPRVRLFERRDAYDRFAAVLMYVPRERYDSRLRARAGEMLAQAYGGRVAAYYPYFSDTPLARVYFIIAFTPGEHHAPNFRTLEAEIAQAARTWEDRFSDTVRASGRTPDEVAAVLARYGQAFSAGYRETYDAAEALADLAVIEAGDGDAVQVRAYRGPEDDKTQFRFKLYRPGGPAPLADVLPILENMGLKAMVETGFPVTPQGGPPVWVHDFDLLDENGGHLVFDDVKQAFEEAFIAVWTGRTENDGFNRLVLELSISWREVALIRALARYRAQSGLDPTQRVQEAALANNPGVVRLILDLFRTKFHPAVRADLETRGRQADAVMAEIIEALQLVESLDEDRVLRRIALLVGALLRTNYYQPGADGRPKPYISFKVASGQLADLPAPKPFREIFVLATHVEGIHLRFGPVARGGLRWSDRRDDFRTEVLGLVKAQQVKNAVIVPVGSKGGFYPKALPKGGSPEAIRAEGIRAYTTFLQGLLDITDNLTPEGKVVHPEGVVVHDGDDPYLVVAADKGTATFSDIANGIAESYGFWLGDAFASGGSAGYDHKVMGITARGAWEAVKRHFRELGKDIQNEPFTVVGVGDMSGDVFGNGMLLSRHTRLLAAFDHRHIFLDPDPDAAVSYAERERMFALPRSSWDDYDRKKISKGGGVFPRSQKAIPLSPEVRGLLGLAADTATPAELMTAILKAPAELLYLGGIGTYVKARGEGNAEVGDKANDAIRVNGGDLKVQVVGEGANLGLTQAGRIEFATLGAGGRGGRINTDAIDNSAGVDSSDHEVNIKIATGMLERTGVLTRPKRDKLLKSMTDDVAAHVLAHNYDQTLALSLMDLDAAGELEPHAQFMAKLEAEGRLDRAVEGLPDAAVIAERAAAGKGLTRPEEAVLLAYGKLELSHDMVASTAPDDPWFEQTLEGYFPKGLRKYADTLGRHRLRREIVATVVANDVINRCGPSFPTRLMAAASCDVRAFVAGYEAAKVVLDLPRLWDQVAALDNQIPAAGQMALFRRLAYTLRGQTFWLARRAFREGLKVEALIARYGPGAAALKKLGAEILSPVENDQLEAQVERLVAAGAPQALARQVAALQPLTIAADLVDLAEASSLGLPQVARLYYETGARFAFDRLRAAAGGFTAGDPFERLAVRRLLEDLLAEQAAVTRGIMAFAGAAQAGASAETAAKAVTSWAALRRETVEAAKRAVEEIEAAGGGWTFAKLTIANAALRELAVEAPKDKK</sequence>
<organism evidence="7 8">
    <name type="scientific">Phenylobacterium conjunctum</name>
    <dbReference type="NCBI Taxonomy" id="1298959"/>
    <lineage>
        <taxon>Bacteria</taxon>
        <taxon>Pseudomonadati</taxon>
        <taxon>Pseudomonadota</taxon>
        <taxon>Alphaproteobacteria</taxon>
        <taxon>Caulobacterales</taxon>
        <taxon>Caulobacteraceae</taxon>
        <taxon>Phenylobacterium</taxon>
    </lineage>
</organism>
<evidence type="ECO:0000259" key="2">
    <source>
        <dbReference type="Pfam" id="PF05088"/>
    </source>
</evidence>
<dbReference type="RefSeq" id="WP_377353848.1">
    <property type="nucleotide sequence ID" value="NZ_JBHTLQ010000027.1"/>
</dbReference>
<dbReference type="Gene3D" id="3.40.50.720">
    <property type="entry name" value="NAD(P)-binding Rossmann-like Domain"/>
    <property type="match status" value="1"/>
</dbReference>
<proteinExistence type="predicted"/>
<evidence type="ECO:0000256" key="1">
    <source>
        <dbReference type="ARBA" id="ARBA00023002"/>
    </source>
</evidence>
<evidence type="ECO:0000313" key="7">
    <source>
        <dbReference type="EMBL" id="MFD1191439.1"/>
    </source>
</evidence>
<dbReference type="Pfam" id="PF21077">
    <property type="entry name" value="GDH_ACT3"/>
    <property type="match status" value="1"/>
</dbReference>
<dbReference type="Pfam" id="PF21079">
    <property type="entry name" value="GDH_HM2"/>
    <property type="match status" value="1"/>
</dbReference>
<evidence type="ECO:0000259" key="3">
    <source>
        <dbReference type="Pfam" id="PF21074"/>
    </source>
</evidence>
<dbReference type="InterPro" id="IPR049064">
    <property type="entry name" value="NAD_Glu_DH_ACT3"/>
</dbReference>
<reference evidence="8" key="1">
    <citation type="journal article" date="2019" name="Int. J. Syst. Evol. Microbiol.">
        <title>The Global Catalogue of Microorganisms (GCM) 10K type strain sequencing project: providing services to taxonomists for standard genome sequencing and annotation.</title>
        <authorList>
            <consortium name="The Broad Institute Genomics Platform"/>
            <consortium name="The Broad Institute Genome Sequencing Center for Infectious Disease"/>
            <person name="Wu L."/>
            <person name="Ma J."/>
        </authorList>
    </citation>
    <scope>NUCLEOTIDE SEQUENCE [LARGE SCALE GENOMIC DNA]</scope>
    <source>
        <strain evidence="8">CCUG 55074</strain>
    </source>
</reference>
<evidence type="ECO:0000313" key="8">
    <source>
        <dbReference type="Proteomes" id="UP001597216"/>
    </source>
</evidence>
<dbReference type="InterPro" id="IPR049058">
    <property type="entry name" value="NAD_Glu_DH_HM2"/>
</dbReference>
<dbReference type="InterPro" id="IPR048381">
    <property type="entry name" value="GDH_C"/>
</dbReference>
<gene>
    <name evidence="7" type="ORF">ACFQ27_12690</name>
</gene>
<feature type="domain" description="NAD-glutamate dehydrogenase catalytic" evidence="2">
    <location>
        <begin position="714"/>
        <end position="1214"/>
    </location>
</feature>
<keyword evidence="1" id="KW-0560">Oxidoreductase</keyword>
<evidence type="ECO:0000259" key="6">
    <source>
        <dbReference type="Pfam" id="PF21077"/>
    </source>
</evidence>
<dbReference type="InterPro" id="IPR046346">
    <property type="entry name" value="Aminoacid_DH-like_N_sf"/>
</dbReference>
<feature type="domain" description="NAD-glutamate dehydrogenase N-terminal ACT1" evidence="4">
    <location>
        <begin position="26"/>
        <end position="149"/>
    </location>
</feature>
<accession>A0ABW3T2Q2</accession>
<dbReference type="SUPFAM" id="SSF51735">
    <property type="entry name" value="NAD(P)-binding Rossmann-fold domains"/>
    <property type="match status" value="1"/>
</dbReference>
<keyword evidence="8" id="KW-1185">Reference proteome</keyword>
<feature type="domain" description="NAD-specific glutamate dehydrogenase C-terminal" evidence="3">
    <location>
        <begin position="1259"/>
        <end position="1603"/>
    </location>
</feature>
<dbReference type="EMBL" id="JBHTLQ010000027">
    <property type="protein sequence ID" value="MFD1191439.1"/>
    <property type="molecule type" value="Genomic_DNA"/>
</dbReference>
<dbReference type="InterPro" id="IPR028971">
    <property type="entry name" value="NAD-GDH_cat"/>
</dbReference>
<dbReference type="InterPro" id="IPR036291">
    <property type="entry name" value="NAD(P)-bd_dom_sf"/>
</dbReference>
<feature type="domain" description="NAD-glutamate dehydrogenase ACT3" evidence="6">
    <location>
        <begin position="535"/>
        <end position="610"/>
    </location>
</feature>
<dbReference type="Pfam" id="PF21076">
    <property type="entry name" value="GDH_ACT2"/>
    <property type="match status" value="1"/>
</dbReference>
<name>A0ABW3T2Q2_9CAUL</name>
<feature type="domain" description="NAD-glutamate dehydrogenase ACT2" evidence="5">
    <location>
        <begin position="390"/>
        <end position="479"/>
    </location>
</feature>
<dbReference type="PIRSF" id="PIRSF036761">
    <property type="entry name" value="GDH_Mll4104"/>
    <property type="match status" value="1"/>
</dbReference>